<dbReference type="Proteomes" id="UP000695022">
    <property type="component" value="Unplaced"/>
</dbReference>
<keyword evidence="4" id="KW-0687">Ribonucleoprotein</keyword>
<keyword evidence="8" id="KW-1185">Reference proteome</keyword>
<evidence type="ECO:0000256" key="1">
    <source>
        <dbReference type="ARBA" id="ARBA00003362"/>
    </source>
</evidence>
<dbReference type="CDD" id="cd05831">
    <property type="entry name" value="Ribosomal_P1"/>
    <property type="match status" value="1"/>
</dbReference>
<evidence type="ECO:0000256" key="7">
    <source>
        <dbReference type="SAM" id="MobiDB-lite"/>
    </source>
</evidence>
<protein>
    <recommendedName>
        <fullName evidence="5">Large ribosomal subunit protein P1</fullName>
    </recommendedName>
    <alternativeName>
        <fullName evidence="6">60S acidic ribosomal protein P1</fullName>
    </alternativeName>
</protein>
<dbReference type="PANTHER" id="PTHR45696">
    <property type="entry name" value="60S ACIDIC RIBOSOMAL PROTEIN P1"/>
    <property type="match status" value="1"/>
</dbReference>
<dbReference type="Pfam" id="PF00428">
    <property type="entry name" value="Ribosomal_60s"/>
    <property type="match status" value="1"/>
</dbReference>
<dbReference type="HAMAP" id="MF_01478">
    <property type="entry name" value="Ribosomal_L12_arch"/>
    <property type="match status" value="1"/>
</dbReference>
<organism evidence="8 9">
    <name type="scientific">Priapulus caudatus</name>
    <name type="common">Priapulid worm</name>
    <dbReference type="NCBI Taxonomy" id="37621"/>
    <lineage>
        <taxon>Eukaryota</taxon>
        <taxon>Metazoa</taxon>
        <taxon>Ecdysozoa</taxon>
        <taxon>Scalidophora</taxon>
        <taxon>Priapulida</taxon>
        <taxon>Priapulimorpha</taxon>
        <taxon>Priapulimorphida</taxon>
        <taxon>Priapulidae</taxon>
        <taxon>Priapulus</taxon>
    </lineage>
</organism>
<name>A0ABM1DVJ9_PRICU</name>
<feature type="compositionally biased region" description="Basic and acidic residues" evidence="7">
    <location>
        <begin position="95"/>
        <end position="105"/>
    </location>
</feature>
<keyword evidence="3" id="KW-0689">Ribosomal protein</keyword>
<reference evidence="9" key="1">
    <citation type="submission" date="2025-08" db="UniProtKB">
        <authorList>
            <consortium name="RefSeq"/>
        </authorList>
    </citation>
    <scope>IDENTIFICATION</scope>
</reference>
<dbReference type="PANTHER" id="PTHR45696:SF10">
    <property type="entry name" value="LARGE RIBOSOMAL SUBUNIT PROTEIN P1"/>
    <property type="match status" value="1"/>
</dbReference>
<comment type="function">
    <text evidence="1">Plays an important role in the elongation step of protein synthesis.</text>
</comment>
<comment type="similarity">
    <text evidence="2">Belongs to the eukaryotic ribosomal protein P1/P2 family.</text>
</comment>
<evidence type="ECO:0000256" key="6">
    <source>
        <dbReference type="ARBA" id="ARBA00042918"/>
    </source>
</evidence>
<evidence type="ECO:0000313" key="9">
    <source>
        <dbReference type="RefSeq" id="XP_014663970.1"/>
    </source>
</evidence>
<gene>
    <name evidence="9" type="primary">LOC106806514</name>
</gene>
<feature type="compositionally biased region" description="Gly residues" evidence="7">
    <location>
        <begin position="73"/>
        <end position="83"/>
    </location>
</feature>
<dbReference type="Gene3D" id="1.10.10.1410">
    <property type="match status" value="1"/>
</dbReference>
<accession>A0ABM1DVJ9</accession>
<evidence type="ECO:0000256" key="3">
    <source>
        <dbReference type="ARBA" id="ARBA00022980"/>
    </source>
</evidence>
<evidence type="ECO:0000256" key="5">
    <source>
        <dbReference type="ARBA" id="ARBA00041116"/>
    </source>
</evidence>
<dbReference type="RefSeq" id="XP_014663970.1">
    <property type="nucleotide sequence ID" value="XM_014808484.1"/>
</dbReference>
<dbReference type="GeneID" id="106806514"/>
<feature type="region of interest" description="Disordered" evidence="7">
    <location>
        <begin position="70"/>
        <end position="118"/>
    </location>
</feature>
<proteinExistence type="inferred from homology"/>
<sequence>MASPTLGQDDLACIYAALILVDDDVAITGEKINTVLKAANVEIEPFWPSLYAKSMEDVDVKKLITAIGSAPAPGGGGPVGGGAPDAKADGAAPADAEKKPEKVESEESDDDMGFGLFD</sequence>
<dbReference type="InterPro" id="IPR038716">
    <property type="entry name" value="P1/P2_N_sf"/>
</dbReference>
<evidence type="ECO:0000313" key="8">
    <source>
        <dbReference type="Proteomes" id="UP000695022"/>
    </source>
</evidence>
<dbReference type="InterPro" id="IPR027534">
    <property type="entry name" value="Ribosomal_P1/P2"/>
</dbReference>
<evidence type="ECO:0000256" key="2">
    <source>
        <dbReference type="ARBA" id="ARBA00005436"/>
    </source>
</evidence>
<evidence type="ECO:0000256" key="4">
    <source>
        <dbReference type="ARBA" id="ARBA00023274"/>
    </source>
</evidence>